<keyword evidence="1" id="KW-0472">Membrane</keyword>
<accession>A3U552</accession>
<evidence type="ECO:0000313" key="2">
    <source>
        <dbReference type="EMBL" id="EAP87369.1"/>
    </source>
</evidence>
<feature type="transmembrane region" description="Helical" evidence="1">
    <location>
        <begin position="53"/>
        <end position="72"/>
    </location>
</feature>
<dbReference type="STRING" id="216432.CA2559_01400"/>
<sequence length="169" mass="19639">MIQKPNNIIISDSRRPIWHLLIAAACYTCVVVLLYTFFANFRFGESLSKMKSISGMLQSAIVLTGVAVRFSMQTNIVFDIDNNRYKKQYAISRITFGRWKDFKSLDYISVFKYKAYEYQVSLWYDRNQHWKIVSYEDKKAAINQGMLLADKFGIGVWDSTVANNGKWIA</sequence>
<feature type="transmembrane region" description="Helical" evidence="1">
    <location>
        <begin position="20"/>
        <end position="41"/>
    </location>
</feature>
<dbReference type="AlphaFoldDB" id="A3U552"/>
<dbReference type="eggNOG" id="ENOG5032SIB">
    <property type="taxonomic scope" value="Bacteria"/>
</dbReference>
<name>A3U552_CROAH</name>
<dbReference type="KEGG" id="cat:CA2559_01400"/>
<organism evidence="2 3">
    <name type="scientific">Croceibacter atlanticus (strain ATCC BAA-628 / JCM 21780 / CIP 108009 / IAM 15332 / KCTC 12090 / HTCC2559)</name>
    <dbReference type="NCBI Taxonomy" id="216432"/>
    <lineage>
        <taxon>Bacteria</taxon>
        <taxon>Pseudomonadati</taxon>
        <taxon>Bacteroidota</taxon>
        <taxon>Flavobacteriia</taxon>
        <taxon>Flavobacteriales</taxon>
        <taxon>Flavobacteriaceae</taxon>
        <taxon>Croceibacter</taxon>
    </lineage>
</organism>
<keyword evidence="1" id="KW-1133">Transmembrane helix</keyword>
<keyword evidence="1" id="KW-0812">Transmembrane</keyword>
<reference evidence="2 3" key="1">
    <citation type="journal article" date="2010" name="J. Bacteriol.">
        <title>The complete genome sequence of Croceibacter atlanticus HTCC2559T.</title>
        <authorList>
            <person name="Oh H.M."/>
            <person name="Kang I."/>
            <person name="Ferriera S."/>
            <person name="Giovannoni S.J."/>
            <person name="Cho J.C."/>
        </authorList>
    </citation>
    <scope>NUCLEOTIDE SEQUENCE [LARGE SCALE GENOMIC DNA]</scope>
    <source>
        <strain evidence="3">ATCC BAA-628 / HTCC2559 / KCTC 12090</strain>
    </source>
</reference>
<dbReference type="OrthoDB" id="1200950at2"/>
<proteinExistence type="predicted"/>
<dbReference type="RefSeq" id="WP_013186047.1">
    <property type="nucleotide sequence ID" value="NC_014230.1"/>
</dbReference>
<evidence type="ECO:0000313" key="3">
    <source>
        <dbReference type="Proteomes" id="UP000002297"/>
    </source>
</evidence>
<keyword evidence="3" id="KW-1185">Reference proteome</keyword>
<dbReference type="PROSITE" id="PS51257">
    <property type="entry name" value="PROKAR_LIPOPROTEIN"/>
    <property type="match status" value="1"/>
</dbReference>
<gene>
    <name evidence="2" type="ordered locus">CA2559_01400</name>
</gene>
<evidence type="ECO:0000256" key="1">
    <source>
        <dbReference type="SAM" id="Phobius"/>
    </source>
</evidence>
<dbReference type="EMBL" id="CP002046">
    <property type="protein sequence ID" value="EAP87369.1"/>
    <property type="molecule type" value="Genomic_DNA"/>
</dbReference>
<dbReference type="Proteomes" id="UP000002297">
    <property type="component" value="Chromosome"/>
</dbReference>
<protein>
    <submittedName>
        <fullName evidence="2">Uncharacterized protein</fullName>
    </submittedName>
</protein>
<dbReference type="HOGENOM" id="CLU_133166_0_0_10"/>
<dbReference type="GeneID" id="89452081"/>